<keyword evidence="4" id="KW-1185">Reference proteome</keyword>
<dbReference type="Proteomes" id="UP000185479">
    <property type="component" value="Chromosome"/>
</dbReference>
<evidence type="ECO:0000313" key="5">
    <source>
        <dbReference type="Proteomes" id="UP000315353"/>
    </source>
</evidence>
<gene>
    <name evidence="3" type="ORF">CFL01nite_10570</name>
    <name evidence="2" type="ORF">CFLV_03550</name>
</gene>
<keyword evidence="1" id="KW-1133">Transmembrane helix</keyword>
<dbReference type="OrthoDB" id="5182370at2"/>
<dbReference type="KEGG" id="cfc:CFLV_03550"/>
<protein>
    <submittedName>
        <fullName evidence="2">Uncharacterized protein</fullName>
    </submittedName>
</protein>
<evidence type="ECO:0000313" key="4">
    <source>
        <dbReference type="Proteomes" id="UP000185479"/>
    </source>
</evidence>
<dbReference type="EMBL" id="BJNB01000012">
    <property type="protein sequence ID" value="GEB97562.1"/>
    <property type="molecule type" value="Genomic_DNA"/>
</dbReference>
<evidence type="ECO:0000313" key="3">
    <source>
        <dbReference type="EMBL" id="GEB97562.1"/>
    </source>
</evidence>
<dbReference type="Proteomes" id="UP000315353">
    <property type="component" value="Unassembled WGS sequence"/>
</dbReference>
<organism evidence="2 4">
    <name type="scientific">Corynebacterium flavescens</name>
    <dbReference type="NCBI Taxonomy" id="28028"/>
    <lineage>
        <taxon>Bacteria</taxon>
        <taxon>Bacillati</taxon>
        <taxon>Actinomycetota</taxon>
        <taxon>Actinomycetes</taxon>
        <taxon>Mycobacteriales</taxon>
        <taxon>Corynebacteriaceae</taxon>
        <taxon>Corynebacterium</taxon>
    </lineage>
</organism>
<dbReference type="AlphaFoldDB" id="A0A1L7CKF9"/>
<feature type="transmembrane region" description="Helical" evidence="1">
    <location>
        <begin position="16"/>
        <end position="35"/>
    </location>
</feature>
<keyword evidence="1" id="KW-0472">Membrane</keyword>
<dbReference type="STRING" id="28028.CFLV_03550"/>
<proteinExistence type="predicted"/>
<sequence length="412" mass="43437">MSPAPILRDSPRDWKAAFIIVIVCAVAVVGAFSTASIRHSHLTQQAAPGTPAESELSQAPAGLGEDFRLSNQLTPGNFRAVTAAGLLITHEGSTITATTADGRTAWSYERTDVTLCSLSTAWDKVVATYRTSAGCGDVVAISAATGEYADTRSAINSPDVVSLSSNDRVGTVSSERAELWRSDLVRSVEYGDVEAPQESDMQEHADCTITSALTRTELLAVTETCPADPDSTWLRLQETTPEDSRKPEVEANIEVDNSGAKLVAVGQKAAAVFIPGPSPEIVAYDRSGNEISRSAAQPAPLDDGASIPFAPATADLPHNMSWFDGERLYLFTPSDLHVDRVLGEAIGTPVAAGPELLVPVPEGIAVVDASNGSTRYTIPVDRGDYRGAVYLSLAGESIIEQRGDVAVALSAR</sequence>
<reference evidence="3 5" key="2">
    <citation type="submission" date="2019-06" db="EMBL/GenBank/DDBJ databases">
        <title>Whole genome shotgun sequence of Corynebacterium flavescens NBRC 14136.</title>
        <authorList>
            <person name="Hosoyama A."/>
            <person name="Uohara A."/>
            <person name="Ohji S."/>
            <person name="Ichikawa N."/>
        </authorList>
    </citation>
    <scope>NUCLEOTIDE SEQUENCE [LARGE SCALE GENOMIC DNA]</scope>
    <source>
        <strain evidence="3 5">NBRC 14136</strain>
    </source>
</reference>
<dbReference type="RefSeq" id="WP_075729349.1">
    <property type="nucleotide sequence ID" value="NZ_BJNB01000012.1"/>
</dbReference>
<accession>A0A1L7CKF9</accession>
<name>A0A1L7CKF9_CORFL</name>
<reference evidence="2 4" key="1">
    <citation type="submission" date="2014-08" db="EMBL/GenBank/DDBJ databases">
        <title>Complete genome sequence of Corynebacterium flavescens OJ8(T)(=DSM 20296(T)), isolated from cheese.</title>
        <authorList>
            <person name="Ruckert C."/>
            <person name="Albersmeier A."/>
            <person name="Winkler A."/>
            <person name="Kalinowski J."/>
        </authorList>
    </citation>
    <scope>NUCLEOTIDE SEQUENCE [LARGE SCALE GENOMIC DNA]</scope>
    <source>
        <strain evidence="2 4">OJ8</strain>
    </source>
</reference>
<evidence type="ECO:0000256" key="1">
    <source>
        <dbReference type="SAM" id="Phobius"/>
    </source>
</evidence>
<dbReference type="GeneID" id="82879795"/>
<dbReference type="EMBL" id="CP009246">
    <property type="protein sequence ID" value="APT86356.1"/>
    <property type="molecule type" value="Genomic_DNA"/>
</dbReference>
<evidence type="ECO:0000313" key="2">
    <source>
        <dbReference type="EMBL" id="APT86356.1"/>
    </source>
</evidence>
<keyword evidence="1" id="KW-0812">Transmembrane</keyword>